<organism evidence="1 2">
    <name type="scientific">Lynx pardinus</name>
    <name type="common">Iberian lynx</name>
    <name type="synonym">Felis pardina</name>
    <dbReference type="NCBI Taxonomy" id="191816"/>
    <lineage>
        <taxon>Eukaryota</taxon>
        <taxon>Metazoa</taxon>
        <taxon>Chordata</taxon>
        <taxon>Craniata</taxon>
        <taxon>Vertebrata</taxon>
        <taxon>Euteleostomi</taxon>
        <taxon>Mammalia</taxon>
        <taxon>Eutheria</taxon>
        <taxon>Laurasiatheria</taxon>
        <taxon>Carnivora</taxon>
        <taxon>Feliformia</taxon>
        <taxon>Felidae</taxon>
        <taxon>Felinae</taxon>
        <taxon>Lynx</taxon>
    </lineage>
</organism>
<dbReference type="AlphaFoldDB" id="A0A485MIY2"/>
<evidence type="ECO:0000313" key="2">
    <source>
        <dbReference type="Proteomes" id="UP000386466"/>
    </source>
</evidence>
<dbReference type="EMBL" id="CAAGRJ010003013">
    <property type="protein sequence ID" value="VFV20860.1"/>
    <property type="molecule type" value="Genomic_DNA"/>
</dbReference>
<protein>
    <submittedName>
        <fullName evidence="1">Uncharacterized protein</fullName>
    </submittedName>
</protein>
<proteinExistence type="predicted"/>
<keyword evidence="2" id="KW-1185">Reference proteome</keyword>
<accession>A0A485MIY2</accession>
<reference evidence="1 2" key="1">
    <citation type="submission" date="2019-01" db="EMBL/GenBank/DDBJ databases">
        <authorList>
            <person name="Alioto T."/>
            <person name="Alioto T."/>
        </authorList>
    </citation>
    <scope>NUCLEOTIDE SEQUENCE [LARGE SCALE GENOMIC DNA]</scope>
</reference>
<name>A0A485MIY2_LYNPA</name>
<sequence>MDNLDYRPSSRILLVMSKCNPGCEPRERFSPFRVVPVPDKNIKESEGMLLDKFEFSSPTRRAVEEMHNQRFSPYGTKPRK</sequence>
<evidence type="ECO:0000313" key="1">
    <source>
        <dbReference type="EMBL" id="VFV20860.1"/>
    </source>
</evidence>
<gene>
    <name evidence="1" type="ORF">LYPA_23C002289</name>
</gene>
<feature type="non-terminal residue" evidence="1">
    <location>
        <position position="80"/>
    </location>
</feature>
<dbReference type="Proteomes" id="UP000386466">
    <property type="component" value="Unassembled WGS sequence"/>
</dbReference>